<dbReference type="GO" id="GO:0032809">
    <property type="term" value="C:neuronal cell body membrane"/>
    <property type="evidence" value="ECO:0007669"/>
    <property type="project" value="Ensembl"/>
</dbReference>
<feature type="compositionally biased region" description="Pro residues" evidence="6">
    <location>
        <begin position="28"/>
        <end position="37"/>
    </location>
</feature>
<evidence type="ECO:0000256" key="5">
    <source>
        <dbReference type="ARBA" id="ARBA00023136"/>
    </source>
</evidence>
<dbReference type="RefSeq" id="XP_028913963.1">
    <property type="nucleotide sequence ID" value="XM_029058130.1"/>
</dbReference>
<feature type="region of interest" description="Disordered" evidence="6">
    <location>
        <begin position="24"/>
        <end position="50"/>
    </location>
</feature>
<dbReference type="GO" id="GO:0044325">
    <property type="term" value="F:transmembrane transporter binding"/>
    <property type="evidence" value="ECO:0000318"/>
    <property type="project" value="GO_Central"/>
</dbReference>
<comment type="similarity">
    <text evidence="2">Belongs to the potassium channel KCNE family.</text>
</comment>
<evidence type="ECO:0000256" key="1">
    <source>
        <dbReference type="ARBA" id="ARBA00004167"/>
    </source>
</evidence>
<dbReference type="GO" id="GO:0043204">
    <property type="term" value="C:perikaryon"/>
    <property type="evidence" value="ECO:0007669"/>
    <property type="project" value="Ensembl"/>
</dbReference>
<dbReference type="InParanoid" id="F6SDY2"/>
<dbReference type="PRINTS" id="PR01606">
    <property type="entry name" value="KCNE3CHANNEL"/>
</dbReference>
<dbReference type="Ensembl" id="ENSOANT00000016790.2">
    <property type="protein sequence ID" value="ENSOANP00000016787.1"/>
    <property type="gene ID" value="ENSOANG00000010596.2"/>
</dbReference>
<dbReference type="GO" id="GO:0006814">
    <property type="term" value="P:sodium ion transport"/>
    <property type="evidence" value="ECO:0007669"/>
    <property type="project" value="Ensembl"/>
</dbReference>
<dbReference type="GO" id="GO:0097623">
    <property type="term" value="P:potassium ion export across plasma membrane"/>
    <property type="evidence" value="ECO:0000318"/>
    <property type="project" value="GO_Central"/>
</dbReference>
<dbReference type="GO" id="GO:0030425">
    <property type="term" value="C:dendrite"/>
    <property type="evidence" value="ECO:0007669"/>
    <property type="project" value="Ensembl"/>
</dbReference>
<dbReference type="Proteomes" id="UP000002279">
    <property type="component" value="Chromosome 2"/>
</dbReference>
<reference evidence="8" key="2">
    <citation type="submission" date="2025-08" db="UniProtKB">
        <authorList>
            <consortium name="Ensembl"/>
        </authorList>
    </citation>
    <scope>IDENTIFICATION</scope>
    <source>
        <strain evidence="8">Glennie</strain>
    </source>
</reference>
<dbReference type="PANTHER" id="PTHR15282:SF6">
    <property type="entry name" value="POTASSIUM VOLTAGE-GATED CHANNEL SUBFAMILY E MEMBER 3"/>
    <property type="match status" value="1"/>
</dbReference>
<dbReference type="GO" id="GO:0031982">
    <property type="term" value="C:vesicle"/>
    <property type="evidence" value="ECO:0007669"/>
    <property type="project" value="Ensembl"/>
</dbReference>
<keyword evidence="9" id="KW-1185">Reference proteome</keyword>
<dbReference type="GeneID" id="100086057"/>
<dbReference type="Pfam" id="PF02060">
    <property type="entry name" value="ISK_Channel"/>
    <property type="match status" value="1"/>
</dbReference>
<dbReference type="OrthoDB" id="9907547at2759"/>
<dbReference type="CTD" id="10008"/>
<evidence type="ECO:0000313" key="8">
    <source>
        <dbReference type="Ensembl" id="ENSOANP00000016787.1"/>
    </source>
</evidence>
<dbReference type="AlphaFoldDB" id="F6SDY2"/>
<dbReference type="GO" id="GO:0030644">
    <property type="term" value="P:intracellular chloride ion homeostasis"/>
    <property type="evidence" value="ECO:0007669"/>
    <property type="project" value="Ensembl"/>
</dbReference>
<sequence>METSNRTAAWSRSLRWILKALNETLHGPPLPPPPPCQPGGNRTEPGPATGLGRDDNSYIYILFVMFLFAVTVGSLVLGYTRSRKVDKRSDPYHVYIKNRVSVI</sequence>
<dbReference type="GO" id="GO:0045121">
    <property type="term" value="C:membrane raft"/>
    <property type="evidence" value="ECO:0007669"/>
    <property type="project" value="Ensembl"/>
</dbReference>
<dbReference type="GO" id="GO:0005249">
    <property type="term" value="F:voltage-gated potassium channel activity"/>
    <property type="evidence" value="ECO:0007669"/>
    <property type="project" value="InterPro"/>
</dbReference>
<evidence type="ECO:0000256" key="6">
    <source>
        <dbReference type="SAM" id="MobiDB-lite"/>
    </source>
</evidence>
<dbReference type="InterPro" id="IPR005426">
    <property type="entry name" value="K_chnl_volt-dep_bsu_KCNE3"/>
</dbReference>
<dbReference type="PANTHER" id="PTHR15282">
    <property type="entry name" value="POTASSIUM VOLTAGE-GATED CHANNEL SUBFAMILY E MEMBER 1, 3"/>
    <property type="match status" value="1"/>
</dbReference>
<accession>F6SDY2</accession>
<evidence type="ECO:0000256" key="4">
    <source>
        <dbReference type="ARBA" id="ARBA00022989"/>
    </source>
</evidence>
<dbReference type="GO" id="GO:0098915">
    <property type="term" value="P:membrane repolarization during ventricular cardiac muscle cell action potential"/>
    <property type="evidence" value="ECO:0007669"/>
    <property type="project" value="GOC"/>
</dbReference>
<reference evidence="8 9" key="1">
    <citation type="journal article" date="2008" name="Nature">
        <title>Genome analysis of the platypus reveals unique signatures of evolution.</title>
        <authorList>
            <person name="Warren W.C."/>
            <person name="Hillier L.W."/>
            <person name="Marshall Graves J.A."/>
            <person name="Birney E."/>
            <person name="Ponting C.P."/>
            <person name="Grutzner F."/>
            <person name="Belov K."/>
            <person name="Miller W."/>
            <person name="Clarke L."/>
            <person name="Chinwalla A.T."/>
            <person name="Yang S.P."/>
            <person name="Heger A."/>
            <person name="Locke D.P."/>
            <person name="Miethke P."/>
            <person name="Waters P.D."/>
            <person name="Veyrunes F."/>
            <person name="Fulton L."/>
            <person name="Fulton B."/>
            <person name="Graves T."/>
            <person name="Wallis J."/>
            <person name="Puente X.S."/>
            <person name="Lopez-Otin C."/>
            <person name="Ordonez G.R."/>
            <person name="Eichler E.E."/>
            <person name="Chen L."/>
            <person name="Cheng Z."/>
            <person name="Deakin J.E."/>
            <person name="Alsop A."/>
            <person name="Thompson K."/>
            <person name="Kirby P."/>
            <person name="Papenfuss A.T."/>
            <person name="Wakefield M.J."/>
            <person name="Olender T."/>
            <person name="Lancet D."/>
            <person name="Huttley G.A."/>
            <person name="Smit A.F."/>
            <person name="Pask A."/>
            <person name="Temple-Smith P."/>
            <person name="Batzer M.A."/>
            <person name="Walker J.A."/>
            <person name="Konkel M.K."/>
            <person name="Harris R.S."/>
            <person name="Whittington C.M."/>
            <person name="Wong E.S."/>
            <person name="Gemmell N.J."/>
            <person name="Buschiazzo E."/>
            <person name="Vargas Jentzsch I.M."/>
            <person name="Merkel A."/>
            <person name="Schmitz J."/>
            <person name="Zemann A."/>
            <person name="Churakov G."/>
            <person name="Kriegs J.O."/>
            <person name="Brosius J."/>
            <person name="Murchison E.P."/>
            <person name="Sachidanandam R."/>
            <person name="Smith C."/>
            <person name="Hannon G.J."/>
            <person name="Tsend-Ayush E."/>
            <person name="McMillan D."/>
            <person name="Attenborough R."/>
            <person name="Rens W."/>
            <person name="Ferguson-Smith M."/>
            <person name="Lefevre C.M."/>
            <person name="Sharp J.A."/>
            <person name="Nicholas K.R."/>
            <person name="Ray D.A."/>
            <person name="Kube M."/>
            <person name="Reinhardt R."/>
            <person name="Pringle T.H."/>
            <person name="Taylor J."/>
            <person name="Jones R.C."/>
            <person name="Nixon B."/>
            <person name="Dacheux J.L."/>
            <person name="Niwa H."/>
            <person name="Sekita Y."/>
            <person name="Huang X."/>
            <person name="Stark A."/>
            <person name="Kheradpour P."/>
            <person name="Kellis M."/>
            <person name="Flicek P."/>
            <person name="Chen Y."/>
            <person name="Webber C."/>
            <person name="Hardison R."/>
            <person name="Nelson J."/>
            <person name="Hallsworth-Pepin K."/>
            <person name="Delehaunty K."/>
            <person name="Markovic C."/>
            <person name="Minx P."/>
            <person name="Feng Y."/>
            <person name="Kremitzki C."/>
            <person name="Mitreva M."/>
            <person name="Glasscock J."/>
            <person name="Wylie T."/>
            <person name="Wohldmann P."/>
            <person name="Thiru P."/>
            <person name="Nhan M.N."/>
            <person name="Pohl C.S."/>
            <person name="Smith S.M."/>
            <person name="Hou S."/>
            <person name="Nefedov M."/>
            <person name="de Jong P.J."/>
            <person name="Renfree M.B."/>
            <person name="Mardis E.R."/>
            <person name="Wilson R.K."/>
        </authorList>
    </citation>
    <scope>NUCLEOTIDE SEQUENCE [LARGE SCALE GENOMIC DNA]</scope>
    <source>
        <strain evidence="8 9">Glennie</strain>
    </source>
</reference>
<gene>
    <name evidence="8" type="primary">KCNE3</name>
</gene>
<dbReference type="GO" id="GO:1905025">
    <property type="term" value="P:negative regulation of membrane repolarization during ventricular cardiac muscle cell action potential"/>
    <property type="evidence" value="ECO:0007669"/>
    <property type="project" value="Ensembl"/>
</dbReference>
<keyword evidence="5 7" id="KW-0472">Membrane</keyword>
<dbReference type="InterPro" id="IPR000369">
    <property type="entry name" value="K_chnl_KCNE"/>
</dbReference>
<dbReference type="FunCoup" id="F6SDY2">
    <property type="interactions" value="82"/>
</dbReference>
<dbReference type="OMA" id="ANAYMYI"/>
<name>F6SDY2_ORNAN</name>
<dbReference type="eggNOG" id="ENOG502S4UF">
    <property type="taxonomic scope" value="Eukaryota"/>
</dbReference>
<evidence type="ECO:0000256" key="3">
    <source>
        <dbReference type="ARBA" id="ARBA00022692"/>
    </source>
</evidence>
<dbReference type="GeneTree" id="ENSGT00940000155001"/>
<evidence type="ECO:0000313" key="9">
    <source>
        <dbReference type="Proteomes" id="UP000002279"/>
    </source>
</evidence>
<keyword evidence="4 7" id="KW-1133">Transmembrane helix</keyword>
<dbReference type="GO" id="GO:0086091">
    <property type="term" value="P:regulation of heart rate by cardiac conduction"/>
    <property type="evidence" value="ECO:0000318"/>
    <property type="project" value="GO_Central"/>
</dbReference>
<organism evidence="8 9">
    <name type="scientific">Ornithorhynchus anatinus</name>
    <name type="common">Duckbill platypus</name>
    <dbReference type="NCBI Taxonomy" id="9258"/>
    <lineage>
        <taxon>Eukaryota</taxon>
        <taxon>Metazoa</taxon>
        <taxon>Chordata</taxon>
        <taxon>Craniata</taxon>
        <taxon>Vertebrata</taxon>
        <taxon>Euteleostomi</taxon>
        <taxon>Mammalia</taxon>
        <taxon>Monotremata</taxon>
        <taxon>Ornithorhynchidae</taxon>
        <taxon>Ornithorhynchus</taxon>
    </lineage>
</organism>
<dbReference type="HOGENOM" id="CLU_180169_0_0_1"/>
<dbReference type="PRINTS" id="PR00168">
    <property type="entry name" value="KCNECHANNEL"/>
</dbReference>
<proteinExistence type="inferred from homology"/>
<dbReference type="GO" id="GO:1903765">
    <property type="term" value="P:negative regulation of potassium ion export across plasma membrane"/>
    <property type="evidence" value="ECO:0007669"/>
    <property type="project" value="Ensembl"/>
</dbReference>
<dbReference type="Bgee" id="ENSOANG00000010596">
    <property type="expression patterns" value="Expressed in liver and 7 other cell types or tissues"/>
</dbReference>
<keyword evidence="3 7" id="KW-0812">Transmembrane</keyword>
<dbReference type="GO" id="GO:1990794">
    <property type="term" value="C:basolateral part of cell"/>
    <property type="evidence" value="ECO:0007669"/>
    <property type="project" value="Ensembl"/>
</dbReference>
<dbReference type="GO" id="GO:0015459">
    <property type="term" value="F:potassium channel regulator activity"/>
    <property type="evidence" value="ECO:0000318"/>
    <property type="project" value="GO_Central"/>
</dbReference>
<dbReference type="GO" id="GO:0005737">
    <property type="term" value="C:cytoplasm"/>
    <property type="evidence" value="ECO:0007669"/>
    <property type="project" value="Ensembl"/>
</dbReference>
<feature type="transmembrane region" description="Helical" evidence="7">
    <location>
        <begin position="58"/>
        <end position="79"/>
    </location>
</feature>
<reference evidence="8" key="3">
    <citation type="submission" date="2025-09" db="UniProtKB">
        <authorList>
            <consortium name="Ensembl"/>
        </authorList>
    </citation>
    <scope>IDENTIFICATION</scope>
    <source>
        <strain evidence="8">Glennie</strain>
    </source>
</reference>
<dbReference type="GO" id="GO:0060307">
    <property type="term" value="P:regulation of ventricular cardiac muscle cell membrane repolarization"/>
    <property type="evidence" value="ECO:0000318"/>
    <property type="project" value="GO_Central"/>
</dbReference>
<evidence type="ECO:0000256" key="7">
    <source>
        <dbReference type="SAM" id="Phobius"/>
    </source>
</evidence>
<dbReference type="GO" id="GO:0086005">
    <property type="term" value="P:ventricular cardiac muscle cell action potential"/>
    <property type="evidence" value="ECO:0000318"/>
    <property type="project" value="GO_Central"/>
</dbReference>
<protein>
    <submittedName>
        <fullName evidence="8">Potassium voltage-gated channel subfamily E regulatory subunit 3</fullName>
    </submittedName>
</protein>
<dbReference type="GO" id="GO:0008076">
    <property type="term" value="C:voltage-gated potassium channel complex"/>
    <property type="evidence" value="ECO:0000318"/>
    <property type="project" value="GO_Central"/>
</dbReference>
<dbReference type="KEGG" id="oaa:100086057"/>
<dbReference type="STRING" id="9258.ENSOANP00000016787"/>
<evidence type="ECO:0000256" key="2">
    <source>
        <dbReference type="ARBA" id="ARBA00005688"/>
    </source>
</evidence>
<comment type="subcellular location">
    <subcellularLocation>
        <location evidence="1">Membrane</location>
        <topology evidence="1">Single-pass membrane protein</topology>
    </subcellularLocation>
</comment>
<dbReference type="RefSeq" id="XP_028913962.1">
    <property type="nucleotide sequence ID" value="XM_029058129.2"/>
</dbReference>
<dbReference type="GO" id="GO:0086011">
    <property type="term" value="P:membrane repolarization during action potential"/>
    <property type="evidence" value="ECO:0000318"/>
    <property type="project" value="GO_Central"/>
</dbReference>